<name>A0AAV2I0B0_LYMST</name>
<feature type="transmembrane region" description="Helical" evidence="1">
    <location>
        <begin position="12"/>
        <end position="35"/>
    </location>
</feature>
<organism evidence="2 3">
    <name type="scientific">Lymnaea stagnalis</name>
    <name type="common">Great pond snail</name>
    <name type="synonym">Helix stagnalis</name>
    <dbReference type="NCBI Taxonomy" id="6523"/>
    <lineage>
        <taxon>Eukaryota</taxon>
        <taxon>Metazoa</taxon>
        <taxon>Spiralia</taxon>
        <taxon>Lophotrochozoa</taxon>
        <taxon>Mollusca</taxon>
        <taxon>Gastropoda</taxon>
        <taxon>Heterobranchia</taxon>
        <taxon>Euthyneura</taxon>
        <taxon>Panpulmonata</taxon>
        <taxon>Hygrophila</taxon>
        <taxon>Lymnaeoidea</taxon>
        <taxon>Lymnaeidae</taxon>
        <taxon>Lymnaea</taxon>
    </lineage>
</organism>
<keyword evidence="1" id="KW-0472">Membrane</keyword>
<dbReference type="Proteomes" id="UP001497497">
    <property type="component" value="Unassembled WGS sequence"/>
</dbReference>
<proteinExistence type="predicted"/>
<feature type="transmembrane region" description="Helical" evidence="1">
    <location>
        <begin position="122"/>
        <end position="143"/>
    </location>
</feature>
<keyword evidence="1" id="KW-1133">Transmembrane helix</keyword>
<accession>A0AAV2I0B0</accession>
<gene>
    <name evidence="2" type="ORF">GSLYS_00013130001</name>
</gene>
<dbReference type="EMBL" id="CAXITT010000336">
    <property type="protein sequence ID" value="CAL1539311.1"/>
    <property type="molecule type" value="Genomic_DNA"/>
</dbReference>
<evidence type="ECO:0000313" key="2">
    <source>
        <dbReference type="EMBL" id="CAL1539311.1"/>
    </source>
</evidence>
<protein>
    <submittedName>
        <fullName evidence="2">Uncharacterized protein</fullName>
    </submittedName>
</protein>
<keyword evidence="1" id="KW-0812">Transmembrane</keyword>
<reference evidence="2 3" key="1">
    <citation type="submission" date="2024-04" db="EMBL/GenBank/DDBJ databases">
        <authorList>
            <consortium name="Genoscope - CEA"/>
            <person name="William W."/>
        </authorList>
    </citation>
    <scope>NUCLEOTIDE SEQUENCE [LARGE SCALE GENOMIC DNA]</scope>
</reference>
<evidence type="ECO:0000313" key="3">
    <source>
        <dbReference type="Proteomes" id="UP001497497"/>
    </source>
</evidence>
<keyword evidence="3" id="KW-1185">Reference proteome</keyword>
<evidence type="ECO:0000256" key="1">
    <source>
        <dbReference type="SAM" id="Phobius"/>
    </source>
</evidence>
<feature type="transmembrane region" description="Helical" evidence="1">
    <location>
        <begin position="149"/>
        <end position="170"/>
    </location>
</feature>
<sequence length="186" mass="20578">MLFIGRVSILELTGVFMLGVGVLLNTAGLATPGLVELATYGGYMSLGLWKYCWREMCAKYKYETVHFHDIQQILIRGQVFAILAMVSSCLGLALTFTSVALRQMGKPKIGFLHVISFVAYKFSLAFILRTLIVCGVMLQPSILEIGYSFILSTIGGIMILVGNIVFYLAIKKVDDTPQHTRLIDQS</sequence>
<comment type="caution">
    <text evidence="2">The sequence shown here is derived from an EMBL/GenBank/DDBJ whole genome shotgun (WGS) entry which is preliminary data.</text>
</comment>
<feature type="transmembrane region" description="Helical" evidence="1">
    <location>
        <begin position="79"/>
        <end position="101"/>
    </location>
</feature>
<dbReference type="Gene3D" id="1.20.140.150">
    <property type="match status" value="1"/>
</dbReference>
<dbReference type="AlphaFoldDB" id="A0AAV2I0B0"/>